<reference evidence="2" key="1">
    <citation type="submission" date="2022-10" db="EMBL/GenBank/DDBJ databases">
        <authorList>
            <person name="Hyden B.L."/>
            <person name="Feng K."/>
            <person name="Yates T."/>
            <person name="Jawdy S."/>
            <person name="Smart L.B."/>
            <person name="Muchero W."/>
        </authorList>
    </citation>
    <scope>NUCLEOTIDE SEQUENCE</scope>
    <source>
        <tissue evidence="2">Shoot tip</tissue>
    </source>
</reference>
<feature type="compositionally biased region" description="Polar residues" evidence="1">
    <location>
        <begin position="43"/>
        <end position="55"/>
    </location>
</feature>
<feature type="region of interest" description="Disordered" evidence="1">
    <location>
        <begin position="1"/>
        <end position="83"/>
    </location>
</feature>
<comment type="caution">
    <text evidence="2">The sequence shown here is derived from an EMBL/GenBank/DDBJ whole genome shotgun (WGS) entry which is preliminary data.</text>
</comment>
<evidence type="ECO:0000313" key="3">
    <source>
        <dbReference type="Proteomes" id="UP001141253"/>
    </source>
</evidence>
<reference evidence="2" key="2">
    <citation type="journal article" date="2023" name="Int. J. Mol. Sci.">
        <title>De Novo Assembly and Annotation of 11 Diverse Shrub Willow (Salix) Genomes Reveals Novel Gene Organization in Sex-Linked Regions.</title>
        <authorList>
            <person name="Hyden B."/>
            <person name="Feng K."/>
            <person name="Yates T.B."/>
            <person name="Jawdy S."/>
            <person name="Cereghino C."/>
            <person name="Smart L.B."/>
            <person name="Muchero W."/>
        </authorList>
    </citation>
    <scope>NUCLEOTIDE SEQUENCE</scope>
    <source>
        <tissue evidence="2">Shoot tip</tissue>
    </source>
</reference>
<dbReference type="Proteomes" id="UP001141253">
    <property type="component" value="Chromosome 14"/>
</dbReference>
<dbReference type="EMBL" id="JAPFFI010000022">
    <property type="protein sequence ID" value="KAJ6329668.1"/>
    <property type="molecule type" value="Genomic_DNA"/>
</dbReference>
<evidence type="ECO:0000313" key="2">
    <source>
        <dbReference type="EMBL" id="KAJ6329668.1"/>
    </source>
</evidence>
<organism evidence="2 3">
    <name type="scientific">Salix suchowensis</name>
    <dbReference type="NCBI Taxonomy" id="1278906"/>
    <lineage>
        <taxon>Eukaryota</taxon>
        <taxon>Viridiplantae</taxon>
        <taxon>Streptophyta</taxon>
        <taxon>Embryophyta</taxon>
        <taxon>Tracheophyta</taxon>
        <taxon>Spermatophyta</taxon>
        <taxon>Magnoliopsida</taxon>
        <taxon>eudicotyledons</taxon>
        <taxon>Gunneridae</taxon>
        <taxon>Pentapetalae</taxon>
        <taxon>rosids</taxon>
        <taxon>fabids</taxon>
        <taxon>Malpighiales</taxon>
        <taxon>Salicaceae</taxon>
        <taxon>Saliceae</taxon>
        <taxon>Salix</taxon>
    </lineage>
</organism>
<proteinExistence type="predicted"/>
<name>A0ABQ9AAX1_9ROSI</name>
<accession>A0ABQ9AAX1</accession>
<evidence type="ECO:0000256" key="1">
    <source>
        <dbReference type="SAM" id="MobiDB-lite"/>
    </source>
</evidence>
<keyword evidence="3" id="KW-1185">Reference proteome</keyword>
<gene>
    <name evidence="2" type="ORF">OIU77_011193</name>
</gene>
<sequence length="286" mass="31296">MPPKKKSKSSSSSTSSAKKNHENSQQQQQQPPSKFGIQHFFNLHTQNALSLSQNPQPRPTPIPKTLSSNPNFAPPSISHHLDADDNMMDVSPEITKSVSLQRFKFSPGMLIKQSQDDGGDEVTWKISPVSERLQAVSKQMPQLIQLLADSSKLNSFSIRPCSSLNGEISSGTAGKVDKQLPSSIWKGADSSLVPASTVGLKRVNPCQDVNLTDVNCSLADRQSPFRTPPSLSLSNCHEKLSNVTECNGTSDQLGQRQHKKALLELLDQVEDAISVEDFRTSCCQFI</sequence>
<protein>
    <submittedName>
        <fullName evidence="2">Uncharacterized protein</fullName>
    </submittedName>
</protein>